<sequence>MSGYYTLLLRLGLIIKLDLRGVFEITIFFPQKTHHSFHPQNPPSIRVSLHIYKHNQSNSNSGSILHLSCSFEIFVFNSQLVV</sequence>
<organism evidence="1 2">
    <name type="scientific">Tagetes erecta</name>
    <name type="common">African marigold</name>
    <dbReference type="NCBI Taxonomy" id="13708"/>
    <lineage>
        <taxon>Eukaryota</taxon>
        <taxon>Viridiplantae</taxon>
        <taxon>Streptophyta</taxon>
        <taxon>Embryophyta</taxon>
        <taxon>Tracheophyta</taxon>
        <taxon>Spermatophyta</taxon>
        <taxon>Magnoliopsida</taxon>
        <taxon>eudicotyledons</taxon>
        <taxon>Gunneridae</taxon>
        <taxon>Pentapetalae</taxon>
        <taxon>asterids</taxon>
        <taxon>campanulids</taxon>
        <taxon>Asterales</taxon>
        <taxon>Asteraceae</taxon>
        <taxon>Asteroideae</taxon>
        <taxon>Heliantheae alliance</taxon>
        <taxon>Tageteae</taxon>
        <taxon>Tagetes</taxon>
    </lineage>
</organism>
<accession>A0AAD8NH78</accession>
<evidence type="ECO:0000313" key="2">
    <source>
        <dbReference type="Proteomes" id="UP001229421"/>
    </source>
</evidence>
<dbReference type="Proteomes" id="UP001229421">
    <property type="component" value="Unassembled WGS sequence"/>
</dbReference>
<reference evidence="1" key="1">
    <citation type="journal article" date="2023" name="bioRxiv">
        <title>Improved chromosome-level genome assembly for marigold (Tagetes erecta).</title>
        <authorList>
            <person name="Jiang F."/>
            <person name="Yuan L."/>
            <person name="Wang S."/>
            <person name="Wang H."/>
            <person name="Xu D."/>
            <person name="Wang A."/>
            <person name="Fan W."/>
        </authorList>
    </citation>
    <scope>NUCLEOTIDE SEQUENCE</scope>
    <source>
        <strain evidence="1">WSJ</strain>
        <tissue evidence="1">Leaf</tissue>
    </source>
</reference>
<dbReference type="EMBL" id="JAUHHV010000011">
    <property type="protein sequence ID" value="KAK1407896.1"/>
    <property type="molecule type" value="Genomic_DNA"/>
</dbReference>
<gene>
    <name evidence="1" type="ORF">QVD17_39523</name>
</gene>
<comment type="caution">
    <text evidence="1">The sequence shown here is derived from an EMBL/GenBank/DDBJ whole genome shotgun (WGS) entry which is preliminary data.</text>
</comment>
<evidence type="ECO:0000313" key="1">
    <source>
        <dbReference type="EMBL" id="KAK1407896.1"/>
    </source>
</evidence>
<protein>
    <submittedName>
        <fullName evidence="1">Uncharacterized protein</fullName>
    </submittedName>
</protein>
<name>A0AAD8NH78_TARER</name>
<keyword evidence="2" id="KW-1185">Reference proteome</keyword>
<proteinExistence type="predicted"/>
<dbReference type="AlphaFoldDB" id="A0AAD8NH78"/>